<sequence>MVDGLVSGDDLYDHSKADPQARAFVTPSGILGAVSDMYIRLIPTDLNWQPSPEVAGAAVAYVAGLFSGPGDAVEYVDYEFYDRITLIDAGENTSQITCSRCRSDISVDWLGDVVRENGGVSFDHLDMTVPCCGAVVGLDTLHYDWPVGFARFEVSAMNPTRAQYELDAQELADMASIVGHPVTQVLAHY</sequence>
<dbReference type="EMBL" id="BONV01000035">
    <property type="protein sequence ID" value="GIG83015.1"/>
    <property type="molecule type" value="Genomic_DNA"/>
</dbReference>
<dbReference type="AlphaFoldDB" id="A0A8J3PXX5"/>
<evidence type="ECO:0000313" key="2">
    <source>
        <dbReference type="Proteomes" id="UP000630097"/>
    </source>
</evidence>
<accession>A0A8J3PXX5</accession>
<gene>
    <name evidence="1" type="ORF">Pka01_61420</name>
</gene>
<protein>
    <submittedName>
        <fullName evidence="1">Uncharacterized protein</fullName>
    </submittedName>
</protein>
<comment type="caution">
    <text evidence="1">The sequence shown here is derived from an EMBL/GenBank/DDBJ whole genome shotgun (WGS) entry which is preliminary data.</text>
</comment>
<dbReference type="Proteomes" id="UP000630097">
    <property type="component" value="Unassembled WGS sequence"/>
</dbReference>
<reference evidence="1 2" key="1">
    <citation type="submission" date="2021-01" db="EMBL/GenBank/DDBJ databases">
        <title>Whole genome shotgun sequence of Planotetraspora kaengkrachanensis NBRC 104272.</title>
        <authorList>
            <person name="Komaki H."/>
            <person name="Tamura T."/>
        </authorList>
    </citation>
    <scope>NUCLEOTIDE SEQUENCE [LARGE SCALE GENOMIC DNA]</scope>
    <source>
        <strain evidence="1 2">NBRC 104272</strain>
    </source>
</reference>
<keyword evidence="2" id="KW-1185">Reference proteome</keyword>
<proteinExistence type="predicted"/>
<name>A0A8J3PXX5_9ACTN</name>
<evidence type="ECO:0000313" key="1">
    <source>
        <dbReference type="EMBL" id="GIG83015.1"/>
    </source>
</evidence>
<organism evidence="1 2">
    <name type="scientific">Planotetraspora kaengkrachanensis</name>
    <dbReference type="NCBI Taxonomy" id="575193"/>
    <lineage>
        <taxon>Bacteria</taxon>
        <taxon>Bacillati</taxon>
        <taxon>Actinomycetota</taxon>
        <taxon>Actinomycetes</taxon>
        <taxon>Streptosporangiales</taxon>
        <taxon>Streptosporangiaceae</taxon>
        <taxon>Planotetraspora</taxon>
    </lineage>
</organism>